<name>A0A0G0ZHG3_9BACT</name>
<protein>
    <submittedName>
        <fullName evidence="2">Topoisomerase DNA binding C4 zinc finger domain protein</fullName>
    </submittedName>
</protein>
<dbReference type="Proteomes" id="UP000034704">
    <property type="component" value="Unassembled WGS sequence"/>
</dbReference>
<evidence type="ECO:0000259" key="1">
    <source>
        <dbReference type="Pfam" id="PF10881"/>
    </source>
</evidence>
<dbReference type="STRING" id="1618756.UV12_C0003G0053"/>
<proteinExistence type="predicted"/>
<dbReference type="InterPro" id="IPR024402">
    <property type="entry name" value="DUF2726"/>
</dbReference>
<keyword evidence="2" id="KW-0413">Isomerase</keyword>
<dbReference type="GO" id="GO:0016853">
    <property type="term" value="F:isomerase activity"/>
    <property type="evidence" value="ECO:0007669"/>
    <property type="project" value="UniProtKB-KW"/>
</dbReference>
<organism evidence="2 3">
    <name type="scientific">Candidatus Nomurabacteria bacterium GW2011_GWC2_42_20</name>
    <dbReference type="NCBI Taxonomy" id="1618756"/>
    <lineage>
        <taxon>Bacteria</taxon>
        <taxon>Candidatus Nomuraibacteriota</taxon>
    </lineage>
</organism>
<evidence type="ECO:0000313" key="2">
    <source>
        <dbReference type="EMBL" id="KKS48094.1"/>
    </source>
</evidence>
<reference evidence="2 3" key="1">
    <citation type="journal article" date="2015" name="Nature">
        <title>rRNA introns, odd ribosomes, and small enigmatic genomes across a large radiation of phyla.</title>
        <authorList>
            <person name="Brown C.T."/>
            <person name="Hug L.A."/>
            <person name="Thomas B.C."/>
            <person name="Sharon I."/>
            <person name="Castelle C.J."/>
            <person name="Singh A."/>
            <person name="Wilkins M.J."/>
            <person name="Williams K.H."/>
            <person name="Banfield J.F."/>
        </authorList>
    </citation>
    <scope>NUCLEOTIDE SEQUENCE [LARGE SCALE GENOMIC DNA]</scope>
</reference>
<dbReference type="AlphaFoldDB" id="A0A0G0ZHG3"/>
<gene>
    <name evidence="2" type="ORF">UV12_C0003G0053</name>
</gene>
<comment type="caution">
    <text evidence="2">The sequence shown here is derived from an EMBL/GenBank/DDBJ whole genome shotgun (WGS) entry which is preliminary data.</text>
</comment>
<accession>A0A0G0ZHG3</accession>
<dbReference type="Pfam" id="PF10881">
    <property type="entry name" value="DUF2726"/>
    <property type="match status" value="1"/>
</dbReference>
<feature type="domain" description="DUF2726" evidence="1">
    <location>
        <begin position="43"/>
        <end position="158"/>
    </location>
</feature>
<dbReference type="EMBL" id="LCDG01000003">
    <property type="protein sequence ID" value="KKS48094.1"/>
    <property type="molecule type" value="Genomic_DNA"/>
</dbReference>
<sequence length="164" mass="18805">MNNLVIFAVIVAVVGFVVGELTRKGGRVNEKDEWLPYSKKTWLLTRAEREFLSVLERAVDGKYYIFPQLALDKIVMLEGKGSLRGGYRNKIDQKSVDFVLFDKQNISPVLVIELDDYTHQRPERQVRDGFVDRVLNQCGIPILHITSIPKEMDLKTQIDSKITP</sequence>
<evidence type="ECO:0000313" key="3">
    <source>
        <dbReference type="Proteomes" id="UP000034704"/>
    </source>
</evidence>